<keyword evidence="4 10" id="KW-0479">Metal-binding</keyword>
<dbReference type="InterPro" id="IPR027256">
    <property type="entry name" value="P-typ_ATPase_IB"/>
</dbReference>
<feature type="transmembrane region" description="Helical" evidence="10">
    <location>
        <begin position="765"/>
        <end position="784"/>
    </location>
</feature>
<gene>
    <name evidence="13" type="ORF">GCM10009789_37320</name>
</gene>
<evidence type="ECO:0000256" key="8">
    <source>
        <dbReference type="ARBA" id="ARBA00022989"/>
    </source>
</evidence>
<dbReference type="InterPro" id="IPR044492">
    <property type="entry name" value="P_typ_ATPase_HD_dom"/>
</dbReference>
<evidence type="ECO:0000256" key="4">
    <source>
        <dbReference type="ARBA" id="ARBA00022723"/>
    </source>
</evidence>
<dbReference type="InterPro" id="IPR023299">
    <property type="entry name" value="ATPase_P-typ_cyto_dom_N"/>
</dbReference>
<dbReference type="InterPro" id="IPR023214">
    <property type="entry name" value="HAD_sf"/>
</dbReference>
<feature type="compositionally biased region" description="Gly residues" evidence="11">
    <location>
        <begin position="799"/>
        <end position="808"/>
    </location>
</feature>
<dbReference type="InterPro" id="IPR018303">
    <property type="entry name" value="ATPase_P-typ_P_site"/>
</dbReference>
<evidence type="ECO:0000256" key="9">
    <source>
        <dbReference type="ARBA" id="ARBA00023136"/>
    </source>
</evidence>
<comment type="similarity">
    <text evidence="2 10">Belongs to the cation transport ATPase (P-type) (TC 3.A.3) family. Type IB subfamily.</text>
</comment>
<dbReference type="InterPro" id="IPR059000">
    <property type="entry name" value="ATPase_P-type_domA"/>
</dbReference>
<feature type="transmembrane region" description="Helical" evidence="10">
    <location>
        <begin position="157"/>
        <end position="180"/>
    </location>
</feature>
<dbReference type="SUPFAM" id="SSF55008">
    <property type="entry name" value="HMA, heavy metal-associated domain"/>
    <property type="match status" value="1"/>
</dbReference>
<evidence type="ECO:0000256" key="1">
    <source>
        <dbReference type="ARBA" id="ARBA00004651"/>
    </source>
</evidence>
<evidence type="ECO:0000259" key="12">
    <source>
        <dbReference type="PROSITE" id="PS50846"/>
    </source>
</evidence>
<dbReference type="InterPro" id="IPR006121">
    <property type="entry name" value="HMA_dom"/>
</dbReference>
<accession>A0ABP4PJQ4</accession>
<dbReference type="InterPro" id="IPR001757">
    <property type="entry name" value="P_typ_ATPase"/>
</dbReference>
<keyword evidence="9 10" id="KW-0472">Membrane</keyword>
<evidence type="ECO:0000256" key="2">
    <source>
        <dbReference type="ARBA" id="ARBA00006024"/>
    </source>
</evidence>
<dbReference type="InterPro" id="IPR036163">
    <property type="entry name" value="HMA_dom_sf"/>
</dbReference>
<dbReference type="EMBL" id="BAAAOS010000020">
    <property type="protein sequence ID" value="GAA1580094.1"/>
    <property type="molecule type" value="Genomic_DNA"/>
</dbReference>
<dbReference type="Gene3D" id="3.40.1110.10">
    <property type="entry name" value="Calcium-transporting ATPase, cytoplasmic domain N"/>
    <property type="match status" value="1"/>
</dbReference>
<dbReference type="CDD" id="cd00371">
    <property type="entry name" value="HMA"/>
    <property type="match status" value="1"/>
</dbReference>
<dbReference type="Pfam" id="PF00702">
    <property type="entry name" value="Hydrolase"/>
    <property type="match status" value="1"/>
</dbReference>
<keyword evidence="8 10" id="KW-1133">Transmembrane helix</keyword>
<protein>
    <submittedName>
        <fullName evidence="13">Heavy metal translocating P-type ATPase</fullName>
    </submittedName>
</protein>
<comment type="caution">
    <text evidence="13">The sequence shown here is derived from an EMBL/GenBank/DDBJ whole genome shotgun (WGS) entry which is preliminary data.</text>
</comment>
<evidence type="ECO:0000256" key="5">
    <source>
        <dbReference type="ARBA" id="ARBA00022741"/>
    </source>
</evidence>
<dbReference type="Proteomes" id="UP001500393">
    <property type="component" value="Unassembled WGS sequence"/>
</dbReference>
<evidence type="ECO:0000256" key="3">
    <source>
        <dbReference type="ARBA" id="ARBA00022692"/>
    </source>
</evidence>
<dbReference type="PANTHER" id="PTHR43520:SF8">
    <property type="entry name" value="P-TYPE CU(+) TRANSPORTER"/>
    <property type="match status" value="1"/>
</dbReference>
<dbReference type="NCBIfam" id="TIGR01525">
    <property type="entry name" value="ATPase-IB_hvy"/>
    <property type="match status" value="1"/>
</dbReference>
<comment type="subcellular location">
    <subcellularLocation>
        <location evidence="1">Cell membrane</location>
        <topology evidence="1">Multi-pass membrane protein</topology>
    </subcellularLocation>
</comment>
<dbReference type="SFLD" id="SFLDF00027">
    <property type="entry name" value="p-type_atpase"/>
    <property type="match status" value="1"/>
</dbReference>
<keyword evidence="6 10" id="KW-0067">ATP-binding</keyword>
<dbReference type="Gene3D" id="2.70.150.10">
    <property type="entry name" value="Calcium-transporting ATPase, cytoplasmic transduction domain A"/>
    <property type="match status" value="1"/>
</dbReference>
<evidence type="ECO:0000256" key="10">
    <source>
        <dbReference type="RuleBase" id="RU362081"/>
    </source>
</evidence>
<dbReference type="SFLD" id="SFLDS00003">
    <property type="entry name" value="Haloacid_Dehalogenase"/>
    <property type="match status" value="1"/>
</dbReference>
<dbReference type="PROSITE" id="PS50846">
    <property type="entry name" value="HMA_2"/>
    <property type="match status" value="1"/>
</dbReference>
<keyword evidence="14" id="KW-1185">Reference proteome</keyword>
<evidence type="ECO:0000313" key="14">
    <source>
        <dbReference type="Proteomes" id="UP001500393"/>
    </source>
</evidence>
<dbReference type="SFLD" id="SFLDG00002">
    <property type="entry name" value="C1.7:_P-type_atpase_like"/>
    <property type="match status" value="1"/>
</dbReference>
<proteinExistence type="inferred from homology"/>
<dbReference type="PROSITE" id="PS01229">
    <property type="entry name" value="COF_2"/>
    <property type="match status" value="1"/>
</dbReference>
<feature type="region of interest" description="Disordered" evidence="11">
    <location>
        <begin position="799"/>
        <end position="818"/>
    </location>
</feature>
<dbReference type="RefSeq" id="WP_344215500.1">
    <property type="nucleotide sequence ID" value="NZ_BAAAOS010000020.1"/>
</dbReference>
<sequence>MSMPTWAAEPSSVPGHCRIRARIAGLHCSLCTGTIEKALGRQPGVAKVAVSLTHEQALVDYDPEQISGQQILTTLRDIGYELYDPRKLRPFEEEETQLVREGVRLLAAVAASLTAIALIAGAGLVGAMVSASAVALMVPVAAVILKPAGGLRAMLGTFAIVAPGAAALALRFTGAVSAAAAGWFNAVLAVGMMTVVTPHFVRMAYQSVRRGILNQHVLLEAGALAGVAGGIIGLTGILPNYPTAAFFAVTVLITTYHTFSEWLSLLVKTRSSQAVKKLLDLRPPTARVVRDGAEEEIDLDQVTVGEVVRVRPGERVPVDGTVRDGHSVLDLSMVTGEPVPVECGPSDDVVGGSVNGTGTLLVQVTRVGEETFLAQIVRHVEDARALKPGILHLVDRVLRVYTPFVLLASLLALAAWLAGTAAAGDLDARRAIFAGLSVLVMGYPCAVGIAAPLAIVRGAGEAAEEGIVMRTGEAFQTLRQVRTMVLDKTGTLTIGRPMVRGIVAQGIGEDELLTLAAATEHPSEHPLARAVVAEATDRGLAWPQAGEFRSLTGLGVTADVAGRSVLVGRPALLTEYGIDVGPLQEVIDRWTSSGHTAIAIAVDDQAAGVIALGDTLRPEATEVVAALRDAGISPVLLTGDNQRAADFVAAQVGIETVYAEVRPGDKAAIVRELQRDGRRVAMVGDGINDAPALMQADVGIAMGTGADIAMESADVILVRDDLHLLLDAHSISRTSYRKIKQNVALAFTFNGLGIPAAATGLLSPVWAMIAMVLSVTAIFANSIGARPTLLFQAITSVGRSGGTAGKGRTGVPSNRASP</sequence>
<dbReference type="Pfam" id="PF00122">
    <property type="entry name" value="E1-E2_ATPase"/>
    <property type="match status" value="1"/>
</dbReference>
<evidence type="ECO:0000313" key="13">
    <source>
        <dbReference type="EMBL" id="GAA1580094.1"/>
    </source>
</evidence>
<keyword evidence="5 10" id="KW-0547">Nucleotide-binding</keyword>
<organism evidence="13 14">
    <name type="scientific">Kribbella sancticallisti</name>
    <dbReference type="NCBI Taxonomy" id="460087"/>
    <lineage>
        <taxon>Bacteria</taxon>
        <taxon>Bacillati</taxon>
        <taxon>Actinomycetota</taxon>
        <taxon>Actinomycetes</taxon>
        <taxon>Propionibacteriales</taxon>
        <taxon>Kribbellaceae</taxon>
        <taxon>Kribbella</taxon>
    </lineage>
</organism>
<dbReference type="SUPFAM" id="SSF81653">
    <property type="entry name" value="Calcium ATPase, transduction domain A"/>
    <property type="match status" value="1"/>
</dbReference>
<dbReference type="InterPro" id="IPR036412">
    <property type="entry name" value="HAD-like_sf"/>
</dbReference>
<name>A0ABP4PJQ4_9ACTN</name>
<feature type="transmembrane region" description="Helical" evidence="10">
    <location>
        <begin position="400"/>
        <end position="419"/>
    </location>
</feature>
<keyword evidence="10" id="KW-1003">Cell membrane</keyword>
<dbReference type="InterPro" id="IPR008250">
    <property type="entry name" value="ATPase_P-typ_transduc_dom_A_sf"/>
</dbReference>
<dbReference type="Gene3D" id="3.30.70.100">
    <property type="match status" value="1"/>
</dbReference>
<dbReference type="PANTHER" id="PTHR43520">
    <property type="entry name" value="ATP7, ISOFORM B"/>
    <property type="match status" value="1"/>
</dbReference>
<feature type="transmembrane region" description="Helical" evidence="10">
    <location>
        <begin position="244"/>
        <end position="267"/>
    </location>
</feature>
<evidence type="ECO:0000256" key="11">
    <source>
        <dbReference type="SAM" id="MobiDB-lite"/>
    </source>
</evidence>
<keyword evidence="7" id="KW-1278">Translocase</keyword>
<dbReference type="PROSITE" id="PS00154">
    <property type="entry name" value="ATPASE_E1_E2"/>
    <property type="match status" value="1"/>
</dbReference>
<feature type="domain" description="HMA" evidence="12">
    <location>
        <begin position="17"/>
        <end position="83"/>
    </location>
</feature>
<reference evidence="14" key="1">
    <citation type="journal article" date="2019" name="Int. J. Syst. Evol. Microbiol.">
        <title>The Global Catalogue of Microorganisms (GCM) 10K type strain sequencing project: providing services to taxonomists for standard genome sequencing and annotation.</title>
        <authorList>
            <consortium name="The Broad Institute Genomics Platform"/>
            <consortium name="The Broad Institute Genome Sequencing Center for Infectious Disease"/>
            <person name="Wu L."/>
            <person name="Ma J."/>
        </authorList>
    </citation>
    <scope>NUCLEOTIDE SEQUENCE [LARGE SCALE GENOMIC DNA]</scope>
    <source>
        <strain evidence="14">JCM 14969</strain>
    </source>
</reference>
<dbReference type="NCBIfam" id="TIGR01511">
    <property type="entry name" value="ATPase-IB1_Cu"/>
    <property type="match status" value="1"/>
</dbReference>
<feature type="transmembrane region" description="Helical" evidence="10">
    <location>
        <begin position="431"/>
        <end position="456"/>
    </location>
</feature>
<evidence type="ECO:0000256" key="6">
    <source>
        <dbReference type="ARBA" id="ARBA00022840"/>
    </source>
</evidence>
<dbReference type="NCBIfam" id="TIGR01494">
    <property type="entry name" value="ATPase_P-type"/>
    <property type="match status" value="1"/>
</dbReference>
<keyword evidence="3 10" id="KW-0812">Transmembrane</keyword>
<feature type="transmembrane region" description="Helical" evidence="10">
    <location>
        <begin position="217"/>
        <end position="238"/>
    </location>
</feature>
<dbReference type="Pfam" id="PF00403">
    <property type="entry name" value="HMA"/>
    <property type="match status" value="1"/>
</dbReference>
<dbReference type="Gene3D" id="3.40.50.1000">
    <property type="entry name" value="HAD superfamily/HAD-like"/>
    <property type="match status" value="1"/>
</dbReference>
<dbReference type="SUPFAM" id="SSF56784">
    <property type="entry name" value="HAD-like"/>
    <property type="match status" value="1"/>
</dbReference>
<evidence type="ECO:0000256" key="7">
    <source>
        <dbReference type="ARBA" id="ARBA00022967"/>
    </source>
</evidence>
<feature type="transmembrane region" description="Helical" evidence="10">
    <location>
        <begin position="742"/>
        <end position="759"/>
    </location>
</feature>
<dbReference type="PRINTS" id="PR00119">
    <property type="entry name" value="CATATPASE"/>
</dbReference>